<dbReference type="InterPro" id="IPR004045">
    <property type="entry name" value="Glutathione_S-Trfase_N"/>
</dbReference>
<dbReference type="AlphaFoldDB" id="A0A165PEE2"/>
<evidence type="ECO:0000313" key="4">
    <source>
        <dbReference type="Proteomes" id="UP000076761"/>
    </source>
</evidence>
<dbReference type="SUPFAM" id="SSF47616">
    <property type="entry name" value="GST C-terminal domain-like"/>
    <property type="match status" value="1"/>
</dbReference>
<feature type="domain" description="GST C-terminal" evidence="2">
    <location>
        <begin position="121"/>
        <end position="265"/>
    </location>
</feature>
<dbReference type="Gene3D" id="1.20.1050.10">
    <property type="match status" value="1"/>
</dbReference>
<evidence type="ECO:0000259" key="1">
    <source>
        <dbReference type="PROSITE" id="PS50404"/>
    </source>
</evidence>
<dbReference type="InterPro" id="IPR010987">
    <property type="entry name" value="Glutathione-S-Trfase_C-like"/>
</dbReference>
<organism evidence="3 4">
    <name type="scientific">Neolentinus lepideus HHB14362 ss-1</name>
    <dbReference type="NCBI Taxonomy" id="1314782"/>
    <lineage>
        <taxon>Eukaryota</taxon>
        <taxon>Fungi</taxon>
        <taxon>Dikarya</taxon>
        <taxon>Basidiomycota</taxon>
        <taxon>Agaricomycotina</taxon>
        <taxon>Agaricomycetes</taxon>
        <taxon>Gloeophyllales</taxon>
        <taxon>Gloeophyllaceae</taxon>
        <taxon>Neolentinus</taxon>
    </lineage>
</organism>
<keyword evidence="4" id="KW-1185">Reference proteome</keyword>
<dbReference type="Gene3D" id="3.40.30.10">
    <property type="entry name" value="Glutaredoxin"/>
    <property type="match status" value="1"/>
</dbReference>
<reference evidence="3 4" key="1">
    <citation type="journal article" date="2016" name="Mol. Biol. Evol.">
        <title>Comparative Genomics of Early-Diverging Mushroom-Forming Fungi Provides Insights into the Origins of Lignocellulose Decay Capabilities.</title>
        <authorList>
            <person name="Nagy L.G."/>
            <person name="Riley R."/>
            <person name="Tritt A."/>
            <person name="Adam C."/>
            <person name="Daum C."/>
            <person name="Floudas D."/>
            <person name="Sun H."/>
            <person name="Yadav J.S."/>
            <person name="Pangilinan J."/>
            <person name="Larsson K.H."/>
            <person name="Matsuura K."/>
            <person name="Barry K."/>
            <person name="Labutti K."/>
            <person name="Kuo R."/>
            <person name="Ohm R.A."/>
            <person name="Bhattacharya S.S."/>
            <person name="Shirouzu T."/>
            <person name="Yoshinaga Y."/>
            <person name="Martin F.M."/>
            <person name="Grigoriev I.V."/>
            <person name="Hibbett D.S."/>
        </authorList>
    </citation>
    <scope>NUCLEOTIDE SEQUENCE [LARGE SCALE GENOMIC DNA]</scope>
    <source>
        <strain evidence="3 4">HHB14362 ss-1</strain>
    </source>
</reference>
<dbReference type="InterPro" id="IPR050983">
    <property type="entry name" value="GST_Omega/HSP26"/>
</dbReference>
<dbReference type="SUPFAM" id="SSF52833">
    <property type="entry name" value="Thioredoxin-like"/>
    <property type="match status" value="1"/>
</dbReference>
<dbReference type="InterPro" id="IPR036249">
    <property type="entry name" value="Thioredoxin-like_sf"/>
</dbReference>
<dbReference type="EMBL" id="KV425613">
    <property type="protein sequence ID" value="KZT20921.1"/>
    <property type="molecule type" value="Genomic_DNA"/>
</dbReference>
<name>A0A165PEE2_9AGAM</name>
<dbReference type="PANTHER" id="PTHR43968:SF6">
    <property type="entry name" value="GLUTATHIONE S-TRANSFERASE OMEGA"/>
    <property type="match status" value="1"/>
</dbReference>
<dbReference type="PANTHER" id="PTHR43968">
    <property type="match status" value="1"/>
</dbReference>
<dbReference type="STRING" id="1314782.A0A165PEE2"/>
<dbReference type="Pfam" id="PF13417">
    <property type="entry name" value="GST_N_3"/>
    <property type="match status" value="1"/>
</dbReference>
<dbReference type="CDD" id="cd00299">
    <property type="entry name" value="GST_C_family"/>
    <property type="match status" value="1"/>
</dbReference>
<dbReference type="GO" id="GO:0016740">
    <property type="term" value="F:transferase activity"/>
    <property type="evidence" value="ECO:0007669"/>
    <property type="project" value="UniProtKB-KW"/>
</dbReference>
<accession>A0A165PEE2</accession>
<keyword evidence="3" id="KW-0808">Transferase</keyword>
<proteinExistence type="predicted"/>
<dbReference type="GO" id="GO:0005737">
    <property type="term" value="C:cytoplasm"/>
    <property type="evidence" value="ECO:0007669"/>
    <property type="project" value="TreeGrafter"/>
</dbReference>
<sequence length="277" mass="30975">MPSQDSGKAYHTSCTGLALETVNVHSSPSDITFFAACFCPFVQRVWVALEYLEIGYKVYEVDPYKKPAALLEVSPKGLVPGLKLESFSPPRGLNESTVILEYLEDLAANATNRSLLPPASDPYARALTRLQADHINRTFVPSFYRFLQSQDSEQQISAGKDFHAAIEGLVSNFERAENEGVHTALGLWREGGEIGWTDVMAGPWLFRSANVLKHYRAFSLPEGPKFQSYLKRLFEHPAFKATCSDEQLYLDSYERYAWNRPNTSQVANAINSGRGLP</sequence>
<dbReference type="InParanoid" id="A0A165PEE2"/>
<dbReference type="OrthoDB" id="4951845at2759"/>
<dbReference type="PROSITE" id="PS50404">
    <property type="entry name" value="GST_NTER"/>
    <property type="match status" value="1"/>
</dbReference>
<evidence type="ECO:0000313" key="3">
    <source>
        <dbReference type="EMBL" id="KZT20921.1"/>
    </source>
</evidence>
<dbReference type="PROSITE" id="PS50405">
    <property type="entry name" value="GST_CTER"/>
    <property type="match status" value="1"/>
</dbReference>
<dbReference type="CDD" id="cd00570">
    <property type="entry name" value="GST_N_family"/>
    <property type="match status" value="1"/>
</dbReference>
<dbReference type="Proteomes" id="UP000076761">
    <property type="component" value="Unassembled WGS sequence"/>
</dbReference>
<protein>
    <submittedName>
        <fullName evidence="3">Glutathione S-transferase</fullName>
    </submittedName>
</protein>
<dbReference type="SFLD" id="SFLDG00358">
    <property type="entry name" value="Main_(cytGST)"/>
    <property type="match status" value="1"/>
</dbReference>
<dbReference type="InterPro" id="IPR036282">
    <property type="entry name" value="Glutathione-S-Trfase_C_sf"/>
</dbReference>
<gene>
    <name evidence="3" type="ORF">NEOLEDRAFT_1140085</name>
</gene>
<evidence type="ECO:0000259" key="2">
    <source>
        <dbReference type="PROSITE" id="PS50405"/>
    </source>
</evidence>
<dbReference type="InterPro" id="IPR040079">
    <property type="entry name" value="Glutathione_S-Trfase"/>
</dbReference>
<feature type="domain" description="GST N-terminal" evidence="1">
    <location>
        <begin position="29"/>
        <end position="111"/>
    </location>
</feature>
<dbReference type="SFLD" id="SFLDS00019">
    <property type="entry name" value="Glutathione_Transferase_(cytos"/>
    <property type="match status" value="1"/>
</dbReference>